<evidence type="ECO:0000313" key="2">
    <source>
        <dbReference type="EMBL" id="EAR60431.1"/>
    </source>
</evidence>
<protein>
    <submittedName>
        <fullName evidence="2">Uncharacterized protein</fullName>
    </submittedName>
</protein>
<dbReference type="EMBL" id="AAOW01000018">
    <property type="protein sequence ID" value="EAR60431.1"/>
    <property type="molecule type" value="Genomic_DNA"/>
</dbReference>
<organism evidence="2 3">
    <name type="scientific">Neptuniibacter caesariensis</name>
    <dbReference type="NCBI Taxonomy" id="207954"/>
    <lineage>
        <taxon>Bacteria</taxon>
        <taxon>Pseudomonadati</taxon>
        <taxon>Pseudomonadota</taxon>
        <taxon>Gammaproteobacteria</taxon>
        <taxon>Oceanospirillales</taxon>
        <taxon>Oceanospirillaceae</taxon>
        <taxon>Neptuniibacter</taxon>
    </lineage>
</organism>
<sequence>MSESFAEIVILTISIPLLMVWIASLKKEEETNE</sequence>
<feature type="transmembrane region" description="Helical" evidence="1">
    <location>
        <begin position="6"/>
        <end position="25"/>
    </location>
</feature>
<keyword evidence="1" id="KW-0812">Transmembrane</keyword>
<reference evidence="2 3" key="1">
    <citation type="submission" date="2006-02" db="EMBL/GenBank/DDBJ databases">
        <authorList>
            <person name="Pinhassi J."/>
            <person name="Pedros-Alio C."/>
            <person name="Ferriera S."/>
            <person name="Johnson J."/>
            <person name="Kravitz S."/>
            <person name="Halpern A."/>
            <person name="Remington K."/>
            <person name="Beeson K."/>
            <person name="Tran B."/>
            <person name="Rogers Y.-H."/>
            <person name="Friedman R."/>
            <person name="Venter J.C."/>
        </authorList>
    </citation>
    <scope>NUCLEOTIDE SEQUENCE [LARGE SCALE GENOMIC DNA]</scope>
    <source>
        <strain evidence="2 3">MED92</strain>
    </source>
</reference>
<dbReference type="Proteomes" id="UP000002171">
    <property type="component" value="Unassembled WGS sequence"/>
</dbReference>
<keyword evidence="1" id="KW-1133">Transmembrane helix</keyword>
<gene>
    <name evidence="2" type="ORF">MED92_01164</name>
</gene>
<dbReference type="AlphaFoldDB" id="A0A7U8GRK1"/>
<keyword evidence="1" id="KW-0472">Membrane</keyword>
<evidence type="ECO:0000256" key="1">
    <source>
        <dbReference type="SAM" id="Phobius"/>
    </source>
</evidence>
<evidence type="ECO:0000313" key="3">
    <source>
        <dbReference type="Proteomes" id="UP000002171"/>
    </source>
</evidence>
<comment type="caution">
    <text evidence="2">The sequence shown here is derived from an EMBL/GenBank/DDBJ whole genome shotgun (WGS) entry which is preliminary data.</text>
</comment>
<keyword evidence="3" id="KW-1185">Reference proteome</keyword>
<name>A0A7U8GRK1_NEPCE</name>
<accession>A0A7U8GRK1</accession>
<proteinExistence type="predicted"/>